<keyword evidence="9" id="KW-1133">Transmembrane helix</keyword>
<feature type="domain" description="Cytochrome oxidase subunit II copper A binding" evidence="10">
    <location>
        <begin position="63"/>
        <end position="178"/>
    </location>
</feature>
<dbReference type="GO" id="GO:0004129">
    <property type="term" value="F:cytochrome-c oxidase activity"/>
    <property type="evidence" value="ECO:0007669"/>
    <property type="project" value="UniProtKB-EC"/>
</dbReference>
<dbReference type="InterPro" id="IPR045187">
    <property type="entry name" value="CcO_II"/>
</dbReference>
<dbReference type="SUPFAM" id="SSF49503">
    <property type="entry name" value="Cupredoxins"/>
    <property type="match status" value="1"/>
</dbReference>
<evidence type="ECO:0000256" key="4">
    <source>
        <dbReference type="ARBA" id="ARBA00022723"/>
    </source>
</evidence>
<evidence type="ECO:0000256" key="7">
    <source>
        <dbReference type="ARBA" id="ARBA00023136"/>
    </source>
</evidence>
<evidence type="ECO:0000256" key="9">
    <source>
        <dbReference type="SAM" id="Phobius"/>
    </source>
</evidence>
<gene>
    <name evidence="11" type="ORF">CCR87_03580</name>
</gene>
<keyword evidence="6" id="KW-0186">Copper</keyword>
<keyword evidence="9" id="KW-0812">Transmembrane</keyword>
<proteinExistence type="inferred from homology"/>
<evidence type="ECO:0000259" key="10">
    <source>
        <dbReference type="PROSITE" id="PS50857"/>
    </source>
</evidence>
<reference evidence="11" key="2">
    <citation type="journal article" date="2020" name="Microorganisms">
        <title>Osmotic Adaptation and Compatible Solute Biosynthesis of Phototrophic Bacteria as Revealed from Genome Analyses.</title>
        <authorList>
            <person name="Imhoff J.F."/>
            <person name="Rahn T."/>
            <person name="Kunzel S."/>
            <person name="Keller A."/>
            <person name="Neulinger S.C."/>
        </authorList>
    </citation>
    <scope>NUCLEOTIDE SEQUENCE</scope>
    <source>
        <strain evidence="11">LMG 28126</strain>
    </source>
</reference>
<evidence type="ECO:0000313" key="12">
    <source>
        <dbReference type="Proteomes" id="UP000706333"/>
    </source>
</evidence>
<keyword evidence="4" id="KW-0479">Metal-binding</keyword>
<comment type="subcellular location">
    <subcellularLocation>
        <location evidence="1">Membrane</location>
    </subcellularLocation>
</comment>
<dbReference type="InterPro" id="IPR002429">
    <property type="entry name" value="CcO_II-like_C"/>
</dbReference>
<dbReference type="GO" id="GO:0016020">
    <property type="term" value="C:membrane"/>
    <property type="evidence" value="ECO:0007669"/>
    <property type="project" value="UniProtKB-SubCell"/>
</dbReference>
<dbReference type="PANTHER" id="PTHR22888">
    <property type="entry name" value="CYTOCHROME C OXIDASE, SUBUNIT II"/>
    <property type="match status" value="1"/>
</dbReference>
<dbReference type="Gene3D" id="2.60.40.420">
    <property type="entry name" value="Cupredoxins - blue copper proteins"/>
    <property type="match status" value="1"/>
</dbReference>
<comment type="similarity">
    <text evidence="2">Belongs to the cytochrome c oxidase subunit 2 family.</text>
</comment>
<sequence>MLIGAGVLTLMVLGLLAAGFGRPRPVREGRWTVGLGLWFSIAVLSALLAAGVWVGERLLPRGDAVVTVEAHARQWGWRFGHPDGRGGRIETDGTLHIPAGQPVDVIVTSADVIHSFWVPRLAGKIDAIPGRANRLRIEADTPGSFDGLCAEFCGLGHAGMRFRVIAHPPDDWPAVLETLGEETAE</sequence>
<evidence type="ECO:0000256" key="1">
    <source>
        <dbReference type="ARBA" id="ARBA00004370"/>
    </source>
</evidence>
<organism evidence="11 12">
    <name type="scientific">Rhodobaculum claviforme</name>
    <dbReference type="NCBI Taxonomy" id="1549854"/>
    <lineage>
        <taxon>Bacteria</taxon>
        <taxon>Pseudomonadati</taxon>
        <taxon>Pseudomonadota</taxon>
        <taxon>Alphaproteobacteria</taxon>
        <taxon>Rhodobacterales</taxon>
        <taxon>Paracoccaceae</taxon>
        <taxon>Rhodobaculum</taxon>
    </lineage>
</organism>
<dbReference type="PROSITE" id="PS00078">
    <property type="entry name" value="COX2"/>
    <property type="match status" value="1"/>
</dbReference>
<evidence type="ECO:0000256" key="8">
    <source>
        <dbReference type="ARBA" id="ARBA00047816"/>
    </source>
</evidence>
<comment type="catalytic activity">
    <reaction evidence="8">
        <text>4 Fe(II)-[cytochrome c] + O2 + 8 H(+)(in) = 4 Fe(III)-[cytochrome c] + 2 H2O + 4 H(+)(out)</text>
        <dbReference type="Rhea" id="RHEA:11436"/>
        <dbReference type="Rhea" id="RHEA-COMP:10350"/>
        <dbReference type="Rhea" id="RHEA-COMP:14399"/>
        <dbReference type="ChEBI" id="CHEBI:15377"/>
        <dbReference type="ChEBI" id="CHEBI:15378"/>
        <dbReference type="ChEBI" id="CHEBI:15379"/>
        <dbReference type="ChEBI" id="CHEBI:29033"/>
        <dbReference type="ChEBI" id="CHEBI:29034"/>
        <dbReference type="EC" id="7.1.1.9"/>
    </reaction>
</comment>
<dbReference type="PANTHER" id="PTHR22888:SF9">
    <property type="entry name" value="CYTOCHROME C OXIDASE SUBUNIT 2"/>
    <property type="match status" value="1"/>
</dbReference>
<evidence type="ECO:0000256" key="3">
    <source>
        <dbReference type="ARBA" id="ARBA00022448"/>
    </source>
</evidence>
<keyword evidence="3" id="KW-0813">Transport</keyword>
<dbReference type="PROSITE" id="PS50857">
    <property type="entry name" value="COX2_CUA"/>
    <property type="match status" value="1"/>
</dbReference>
<dbReference type="AlphaFoldDB" id="A0A934WI20"/>
<dbReference type="InterPro" id="IPR008972">
    <property type="entry name" value="Cupredoxin"/>
</dbReference>
<evidence type="ECO:0000313" key="11">
    <source>
        <dbReference type="EMBL" id="MBK5926444.1"/>
    </source>
</evidence>
<dbReference type="GO" id="GO:0042773">
    <property type="term" value="P:ATP synthesis coupled electron transport"/>
    <property type="evidence" value="ECO:0007669"/>
    <property type="project" value="TreeGrafter"/>
</dbReference>
<name>A0A934WI20_9RHOB</name>
<evidence type="ECO:0000256" key="6">
    <source>
        <dbReference type="ARBA" id="ARBA00023008"/>
    </source>
</evidence>
<dbReference type="GO" id="GO:0005507">
    <property type="term" value="F:copper ion binding"/>
    <property type="evidence" value="ECO:0007669"/>
    <property type="project" value="InterPro"/>
</dbReference>
<reference evidence="11" key="1">
    <citation type="submission" date="2017-05" db="EMBL/GenBank/DDBJ databases">
        <authorList>
            <person name="Imhoff J.F."/>
            <person name="Rahn T."/>
            <person name="Kuenzel S."/>
            <person name="Neulinger S.C."/>
        </authorList>
    </citation>
    <scope>NUCLEOTIDE SEQUENCE</scope>
    <source>
        <strain evidence="11">LMG 28126</strain>
    </source>
</reference>
<comment type="caution">
    <text evidence="11">The sequence shown here is derived from an EMBL/GenBank/DDBJ whole genome shotgun (WGS) entry which is preliminary data.</text>
</comment>
<dbReference type="InterPro" id="IPR034236">
    <property type="entry name" value="CuRO_CcO_Caa3_II"/>
</dbReference>
<keyword evidence="5" id="KW-0249">Electron transport</keyword>
<accession>A0A934WI20</accession>
<dbReference type="CDD" id="cd04213">
    <property type="entry name" value="CuRO_CcO_Caa3_II"/>
    <property type="match status" value="1"/>
</dbReference>
<keyword evidence="7 9" id="KW-0472">Membrane</keyword>
<evidence type="ECO:0000256" key="5">
    <source>
        <dbReference type="ARBA" id="ARBA00022982"/>
    </source>
</evidence>
<evidence type="ECO:0000256" key="2">
    <source>
        <dbReference type="ARBA" id="ARBA00007866"/>
    </source>
</evidence>
<feature type="transmembrane region" description="Helical" evidence="9">
    <location>
        <begin position="33"/>
        <end position="54"/>
    </location>
</feature>
<dbReference type="EMBL" id="NHSD01000128">
    <property type="protein sequence ID" value="MBK5926444.1"/>
    <property type="molecule type" value="Genomic_DNA"/>
</dbReference>
<protein>
    <submittedName>
        <fullName evidence="11">Cytochrome c oxidase subunit II</fullName>
    </submittedName>
</protein>
<dbReference type="Proteomes" id="UP000706333">
    <property type="component" value="Unassembled WGS sequence"/>
</dbReference>
<dbReference type="Pfam" id="PF00116">
    <property type="entry name" value="COX2"/>
    <property type="match status" value="1"/>
</dbReference>
<dbReference type="InterPro" id="IPR001505">
    <property type="entry name" value="Copper_CuA"/>
</dbReference>
<keyword evidence="12" id="KW-1185">Reference proteome</keyword>